<protein>
    <submittedName>
        <fullName evidence="3">Type II/III secretion system protein</fullName>
    </submittedName>
</protein>
<dbReference type="PANTHER" id="PTHR30332:SF17">
    <property type="entry name" value="TYPE IV PILIATION SYSTEM PROTEIN DR_0774-RELATED"/>
    <property type="match status" value="1"/>
</dbReference>
<reference evidence="3 4" key="1">
    <citation type="submission" date="2018-02" db="EMBL/GenBank/DDBJ databases">
        <title>Subsurface microbial communities from deep shales in Ohio and West Virginia, USA.</title>
        <authorList>
            <person name="Wrighton K."/>
        </authorList>
    </citation>
    <scope>NUCLEOTIDE SEQUENCE [LARGE SCALE GENOMIC DNA]</scope>
    <source>
        <strain evidence="3 4">OWC-G53F</strain>
    </source>
</reference>
<comment type="caution">
    <text evidence="3">The sequence shown here is derived from an EMBL/GenBank/DDBJ whole genome shotgun (WGS) entry which is preliminary data.</text>
</comment>
<evidence type="ECO:0000313" key="3">
    <source>
        <dbReference type="EMBL" id="PPK71899.1"/>
    </source>
</evidence>
<evidence type="ECO:0000256" key="1">
    <source>
        <dbReference type="RuleBase" id="RU004003"/>
    </source>
</evidence>
<name>A0A2S6H335_9GAMM</name>
<gene>
    <name evidence="3" type="ORF">B0F88_10511</name>
</gene>
<dbReference type="OrthoDB" id="8981785at2"/>
<sequence>MKVFIFVMAFFLAFSVYGAEHKKAIPGGGVSFELDSVPVSEIVRVIFTEVVKTQYVLDPAIIADTRPASFRWNSETGSVRPFLLAFLDLMGYQIKTVSGVDLISTKQEVKEVEKPEVEKETFVYHPRFRDGSYLADLLSPLLKGSFTASRAVHAPESSKQDNSMVPPGSAAAMVDRKSDTLVFSGTDKEIEKLKKLLVEVDTSSGEVLVRGLLYEVNTGNQQGTGIQLAASLLSGALMTGFGGPIAPVVSTAMNSYLHYKGSPVAGVSVDAVMQALSTDTRFKVVSSPSLRVLSGSTAHITIGQDVPILGALSFPQGAGQAVQSVQYRSAGVLFDLTPSVRESVIDLKINQQVSSFVQTNTGVNNSPTLTKREISTNVSTNTGDVIILGGLNETKSTETDAGFSFIPDWFFSHTEDKSESEIILILQITKV</sequence>
<dbReference type="PANTHER" id="PTHR30332">
    <property type="entry name" value="PROBABLE GENERAL SECRETION PATHWAY PROTEIN D"/>
    <property type="match status" value="1"/>
</dbReference>
<organism evidence="3 4">
    <name type="scientific">Methylobacter tundripaludum</name>
    <dbReference type="NCBI Taxonomy" id="173365"/>
    <lineage>
        <taxon>Bacteria</taxon>
        <taxon>Pseudomonadati</taxon>
        <taxon>Pseudomonadota</taxon>
        <taxon>Gammaproteobacteria</taxon>
        <taxon>Methylococcales</taxon>
        <taxon>Methylococcaceae</taxon>
        <taxon>Methylobacter</taxon>
    </lineage>
</organism>
<evidence type="ECO:0000313" key="4">
    <source>
        <dbReference type="Proteomes" id="UP000238071"/>
    </source>
</evidence>
<accession>A0A2S6H335</accession>
<dbReference type="InterPro" id="IPR050810">
    <property type="entry name" value="Bact_Secretion_Sys_Channel"/>
</dbReference>
<evidence type="ECO:0000259" key="2">
    <source>
        <dbReference type="Pfam" id="PF00263"/>
    </source>
</evidence>
<comment type="similarity">
    <text evidence="1">Belongs to the bacterial secretin family.</text>
</comment>
<dbReference type="AlphaFoldDB" id="A0A2S6H335"/>
<dbReference type="EMBL" id="PTIY01000005">
    <property type="protein sequence ID" value="PPK71899.1"/>
    <property type="molecule type" value="Genomic_DNA"/>
</dbReference>
<dbReference type="GO" id="GO:0009306">
    <property type="term" value="P:protein secretion"/>
    <property type="evidence" value="ECO:0007669"/>
    <property type="project" value="InterPro"/>
</dbReference>
<dbReference type="RefSeq" id="WP_104423292.1">
    <property type="nucleotide sequence ID" value="NZ_PTIY01000005.1"/>
</dbReference>
<dbReference type="Pfam" id="PF00263">
    <property type="entry name" value="Secretin"/>
    <property type="match status" value="1"/>
</dbReference>
<dbReference type="GO" id="GO:0015627">
    <property type="term" value="C:type II protein secretion system complex"/>
    <property type="evidence" value="ECO:0007669"/>
    <property type="project" value="TreeGrafter"/>
</dbReference>
<feature type="domain" description="Type II/III secretion system secretin-like" evidence="2">
    <location>
        <begin position="275"/>
        <end position="426"/>
    </location>
</feature>
<keyword evidence="4" id="KW-1185">Reference proteome</keyword>
<dbReference type="InterPro" id="IPR004846">
    <property type="entry name" value="T2SS/T3SS_dom"/>
</dbReference>
<dbReference type="Proteomes" id="UP000238071">
    <property type="component" value="Unassembled WGS sequence"/>
</dbReference>
<proteinExistence type="inferred from homology"/>